<keyword evidence="11" id="KW-0482">Metalloprotease</keyword>
<evidence type="ECO:0000256" key="10">
    <source>
        <dbReference type="ARBA" id="ARBA00022989"/>
    </source>
</evidence>
<feature type="domain" description="Peptidase M50" evidence="14">
    <location>
        <begin position="128"/>
        <end position="184"/>
    </location>
</feature>
<evidence type="ECO:0000256" key="4">
    <source>
        <dbReference type="ARBA" id="ARBA00022475"/>
    </source>
</evidence>
<dbReference type="STRING" id="1121298.SAMN05444401_3506"/>
<evidence type="ECO:0000256" key="2">
    <source>
        <dbReference type="ARBA" id="ARBA00004651"/>
    </source>
</evidence>
<evidence type="ECO:0000259" key="14">
    <source>
        <dbReference type="Pfam" id="PF02163"/>
    </source>
</evidence>
<evidence type="ECO:0000256" key="11">
    <source>
        <dbReference type="ARBA" id="ARBA00023049"/>
    </source>
</evidence>
<accession>A0A1M6KVB5</accession>
<dbReference type="CDD" id="cd06158">
    <property type="entry name" value="S2P-M50_like_1"/>
    <property type="match status" value="1"/>
</dbReference>
<dbReference type="AlphaFoldDB" id="A0A1M6KVB5"/>
<feature type="domain" description="Peptidase M50" evidence="14">
    <location>
        <begin position="14"/>
        <end position="111"/>
    </location>
</feature>
<feature type="transmembrane region" description="Helical" evidence="13">
    <location>
        <begin position="90"/>
        <end position="115"/>
    </location>
</feature>
<keyword evidence="16" id="KW-1185">Reference proteome</keyword>
<dbReference type="InterPro" id="IPR052348">
    <property type="entry name" value="Metallopeptidase_M50B"/>
</dbReference>
<evidence type="ECO:0000313" key="16">
    <source>
        <dbReference type="Proteomes" id="UP000184080"/>
    </source>
</evidence>
<sequence>MFFQKSLLQIVLTIPAILIGFTFHEYAHALVADKLGDKTPRFQGRLTLNPFAHIDPIGFIMILLFGFGWAKPVQVNSRAFKNYYKDDLKVSIAGPIANLIVAFITAIIYGLLLKFHYYLYIPRLSQIIDLLFNFTILINVNLFLFNLLPLPGLDGFHILEDLFPRSFYKYGEVMYKYQMLILLLVVGTNVIGFIIGTPAKMIFQSLLKLAFSIAV</sequence>
<feature type="transmembrane region" description="Helical" evidence="13">
    <location>
        <begin position="127"/>
        <end position="148"/>
    </location>
</feature>
<reference evidence="15 16" key="1">
    <citation type="submission" date="2016-11" db="EMBL/GenBank/DDBJ databases">
        <authorList>
            <person name="Jaros S."/>
            <person name="Januszkiewicz K."/>
            <person name="Wedrychowicz H."/>
        </authorList>
    </citation>
    <scope>NUCLEOTIDE SEQUENCE [LARGE SCALE GENOMIC DNA]</scope>
    <source>
        <strain evidence="15 16">DSM 21864</strain>
    </source>
</reference>
<keyword evidence="7" id="KW-0479">Metal-binding</keyword>
<feature type="transmembrane region" description="Helical" evidence="13">
    <location>
        <begin position="6"/>
        <end position="27"/>
    </location>
</feature>
<keyword evidence="12 13" id="KW-0472">Membrane</keyword>
<evidence type="ECO:0000256" key="8">
    <source>
        <dbReference type="ARBA" id="ARBA00022801"/>
    </source>
</evidence>
<dbReference type="GO" id="GO:0006508">
    <property type="term" value="P:proteolysis"/>
    <property type="evidence" value="ECO:0007669"/>
    <property type="project" value="UniProtKB-KW"/>
</dbReference>
<evidence type="ECO:0000256" key="3">
    <source>
        <dbReference type="ARBA" id="ARBA00007931"/>
    </source>
</evidence>
<evidence type="ECO:0000256" key="7">
    <source>
        <dbReference type="ARBA" id="ARBA00022723"/>
    </source>
</evidence>
<dbReference type="InterPro" id="IPR044537">
    <property type="entry name" value="Rip2-like"/>
</dbReference>
<dbReference type="Pfam" id="PF02163">
    <property type="entry name" value="Peptidase_M50"/>
    <property type="match status" value="2"/>
</dbReference>
<gene>
    <name evidence="15" type="ORF">SAMN05444401_3506</name>
</gene>
<feature type="transmembrane region" description="Helical" evidence="13">
    <location>
        <begin position="48"/>
        <end position="70"/>
    </location>
</feature>
<evidence type="ECO:0000256" key="1">
    <source>
        <dbReference type="ARBA" id="ARBA00001947"/>
    </source>
</evidence>
<dbReference type="RefSeq" id="WP_073009706.1">
    <property type="nucleotide sequence ID" value="NZ_FQZO01000006.1"/>
</dbReference>
<keyword evidence="6 13" id="KW-0812">Transmembrane</keyword>
<comment type="cofactor">
    <cofactor evidence="1">
        <name>Zn(2+)</name>
        <dbReference type="ChEBI" id="CHEBI:29105"/>
    </cofactor>
</comment>
<dbReference type="GO" id="GO:0005886">
    <property type="term" value="C:plasma membrane"/>
    <property type="evidence" value="ECO:0007669"/>
    <property type="project" value="UniProtKB-SubCell"/>
</dbReference>
<dbReference type="PANTHER" id="PTHR35864">
    <property type="entry name" value="ZINC METALLOPROTEASE MJ0611-RELATED"/>
    <property type="match status" value="1"/>
</dbReference>
<evidence type="ECO:0000256" key="13">
    <source>
        <dbReference type="SAM" id="Phobius"/>
    </source>
</evidence>
<keyword evidence="8" id="KW-0378">Hydrolase</keyword>
<dbReference type="GO" id="GO:0008237">
    <property type="term" value="F:metallopeptidase activity"/>
    <property type="evidence" value="ECO:0007669"/>
    <property type="project" value="UniProtKB-KW"/>
</dbReference>
<dbReference type="PANTHER" id="PTHR35864:SF1">
    <property type="entry name" value="ZINC METALLOPROTEASE YWHC-RELATED"/>
    <property type="match status" value="1"/>
</dbReference>
<proteinExistence type="inferred from homology"/>
<name>A0A1M6KVB5_9CLOT</name>
<evidence type="ECO:0000256" key="6">
    <source>
        <dbReference type="ARBA" id="ARBA00022692"/>
    </source>
</evidence>
<evidence type="ECO:0000313" key="15">
    <source>
        <dbReference type="EMBL" id="SHJ62830.1"/>
    </source>
</evidence>
<protein>
    <submittedName>
        <fullName evidence="15">Zn-dependent protease (Includes SpoIVFB)</fullName>
    </submittedName>
</protein>
<keyword evidence="10 13" id="KW-1133">Transmembrane helix</keyword>
<keyword evidence="4" id="KW-1003">Cell membrane</keyword>
<comment type="subcellular location">
    <subcellularLocation>
        <location evidence="2">Cell membrane</location>
        <topology evidence="2">Multi-pass membrane protein</topology>
    </subcellularLocation>
</comment>
<organism evidence="15 16">
    <name type="scientific">Clostridium amylolyticum</name>
    <dbReference type="NCBI Taxonomy" id="1121298"/>
    <lineage>
        <taxon>Bacteria</taxon>
        <taxon>Bacillati</taxon>
        <taxon>Bacillota</taxon>
        <taxon>Clostridia</taxon>
        <taxon>Eubacteriales</taxon>
        <taxon>Clostridiaceae</taxon>
        <taxon>Clostridium</taxon>
    </lineage>
</organism>
<feature type="transmembrane region" description="Helical" evidence="13">
    <location>
        <begin position="177"/>
        <end position="199"/>
    </location>
</feature>
<dbReference type="InterPro" id="IPR008915">
    <property type="entry name" value="Peptidase_M50"/>
</dbReference>
<dbReference type="OrthoDB" id="9800627at2"/>
<evidence type="ECO:0000256" key="5">
    <source>
        <dbReference type="ARBA" id="ARBA00022670"/>
    </source>
</evidence>
<dbReference type="Proteomes" id="UP000184080">
    <property type="component" value="Unassembled WGS sequence"/>
</dbReference>
<evidence type="ECO:0000256" key="12">
    <source>
        <dbReference type="ARBA" id="ARBA00023136"/>
    </source>
</evidence>
<dbReference type="GO" id="GO:0046872">
    <property type="term" value="F:metal ion binding"/>
    <property type="evidence" value="ECO:0007669"/>
    <property type="project" value="UniProtKB-KW"/>
</dbReference>
<keyword evidence="5 15" id="KW-0645">Protease</keyword>
<comment type="similarity">
    <text evidence="3">Belongs to the peptidase M50B family.</text>
</comment>
<keyword evidence="9" id="KW-0862">Zinc</keyword>
<dbReference type="EMBL" id="FQZO01000006">
    <property type="protein sequence ID" value="SHJ62830.1"/>
    <property type="molecule type" value="Genomic_DNA"/>
</dbReference>
<evidence type="ECO:0000256" key="9">
    <source>
        <dbReference type="ARBA" id="ARBA00022833"/>
    </source>
</evidence>